<protein>
    <submittedName>
        <fullName evidence="2">Uncharacterized protein</fullName>
    </submittedName>
</protein>
<dbReference type="Proteomes" id="UP000297245">
    <property type="component" value="Unassembled WGS sequence"/>
</dbReference>
<gene>
    <name evidence="2" type="ORF">K435DRAFT_813787</name>
</gene>
<feature type="compositionally biased region" description="Acidic residues" evidence="1">
    <location>
        <begin position="134"/>
        <end position="145"/>
    </location>
</feature>
<proteinExistence type="predicted"/>
<keyword evidence="3" id="KW-1185">Reference proteome</keyword>
<sequence>MTKSSLKSRTYLGISSKSPADVRHCSLLLKIEHASSSKARTKMGNGMRAELKKGLSERKGLGEQNRERWRRKGTSSLSSVGTSVDSEMPTTLRMTTTGIVGMMTMSGQGGIAWKVGNIDGRLEQEGLRSQEVDTSSDADSEEEPGKEDQVGDVLGSLAVLVASTTSLSELNINAATTQLIIDGEDIHVLEYAKELMELLEGTRVREGLVRTLKGAPKNGSYLRSGSTILTWRDASRPGAGTGSRVLHTTRLQLKSTFTFVYRWSPKSLDAVFVLTLNVVLGAGLGHEAVRCWRGGDPTGVEGTSNTRSSSMITPETTLAAVPTERPRVVPWGTGMGMGMVVVERKERWDHVVNPRAT</sequence>
<feature type="region of interest" description="Disordered" evidence="1">
    <location>
        <begin position="126"/>
        <end position="150"/>
    </location>
</feature>
<organism evidence="2 3">
    <name type="scientific">Dendrothele bispora (strain CBS 962.96)</name>
    <dbReference type="NCBI Taxonomy" id="1314807"/>
    <lineage>
        <taxon>Eukaryota</taxon>
        <taxon>Fungi</taxon>
        <taxon>Dikarya</taxon>
        <taxon>Basidiomycota</taxon>
        <taxon>Agaricomycotina</taxon>
        <taxon>Agaricomycetes</taxon>
        <taxon>Agaricomycetidae</taxon>
        <taxon>Agaricales</taxon>
        <taxon>Agaricales incertae sedis</taxon>
        <taxon>Dendrothele</taxon>
    </lineage>
</organism>
<name>A0A4S8KLH9_DENBC</name>
<dbReference type="AlphaFoldDB" id="A0A4S8KLH9"/>
<feature type="compositionally biased region" description="Basic and acidic residues" evidence="1">
    <location>
        <begin position="52"/>
        <end position="67"/>
    </location>
</feature>
<evidence type="ECO:0000313" key="2">
    <source>
        <dbReference type="EMBL" id="THU76058.1"/>
    </source>
</evidence>
<dbReference type="EMBL" id="ML181228">
    <property type="protein sequence ID" value="THU76058.1"/>
    <property type="molecule type" value="Genomic_DNA"/>
</dbReference>
<feature type="region of interest" description="Disordered" evidence="1">
    <location>
        <begin position="52"/>
        <end position="85"/>
    </location>
</feature>
<accession>A0A4S8KLH9</accession>
<feature type="compositionally biased region" description="Low complexity" evidence="1">
    <location>
        <begin position="74"/>
        <end position="85"/>
    </location>
</feature>
<reference evidence="2 3" key="1">
    <citation type="journal article" date="2019" name="Nat. Ecol. Evol.">
        <title>Megaphylogeny resolves global patterns of mushroom evolution.</title>
        <authorList>
            <person name="Varga T."/>
            <person name="Krizsan K."/>
            <person name="Foldi C."/>
            <person name="Dima B."/>
            <person name="Sanchez-Garcia M."/>
            <person name="Sanchez-Ramirez S."/>
            <person name="Szollosi G.J."/>
            <person name="Szarkandi J.G."/>
            <person name="Papp V."/>
            <person name="Albert L."/>
            <person name="Andreopoulos W."/>
            <person name="Angelini C."/>
            <person name="Antonin V."/>
            <person name="Barry K.W."/>
            <person name="Bougher N.L."/>
            <person name="Buchanan P."/>
            <person name="Buyck B."/>
            <person name="Bense V."/>
            <person name="Catcheside P."/>
            <person name="Chovatia M."/>
            <person name="Cooper J."/>
            <person name="Damon W."/>
            <person name="Desjardin D."/>
            <person name="Finy P."/>
            <person name="Geml J."/>
            <person name="Haridas S."/>
            <person name="Hughes K."/>
            <person name="Justo A."/>
            <person name="Karasinski D."/>
            <person name="Kautmanova I."/>
            <person name="Kiss B."/>
            <person name="Kocsube S."/>
            <person name="Kotiranta H."/>
            <person name="LaButti K.M."/>
            <person name="Lechner B.E."/>
            <person name="Liimatainen K."/>
            <person name="Lipzen A."/>
            <person name="Lukacs Z."/>
            <person name="Mihaltcheva S."/>
            <person name="Morgado L.N."/>
            <person name="Niskanen T."/>
            <person name="Noordeloos M.E."/>
            <person name="Ohm R.A."/>
            <person name="Ortiz-Santana B."/>
            <person name="Ovrebo C."/>
            <person name="Racz N."/>
            <person name="Riley R."/>
            <person name="Savchenko A."/>
            <person name="Shiryaev A."/>
            <person name="Soop K."/>
            <person name="Spirin V."/>
            <person name="Szebenyi C."/>
            <person name="Tomsovsky M."/>
            <person name="Tulloss R.E."/>
            <person name="Uehling J."/>
            <person name="Grigoriev I.V."/>
            <person name="Vagvolgyi C."/>
            <person name="Papp T."/>
            <person name="Martin F.M."/>
            <person name="Miettinen O."/>
            <person name="Hibbett D.S."/>
            <person name="Nagy L.G."/>
        </authorList>
    </citation>
    <scope>NUCLEOTIDE SEQUENCE [LARGE SCALE GENOMIC DNA]</scope>
    <source>
        <strain evidence="2 3">CBS 962.96</strain>
    </source>
</reference>
<evidence type="ECO:0000313" key="3">
    <source>
        <dbReference type="Proteomes" id="UP000297245"/>
    </source>
</evidence>
<evidence type="ECO:0000256" key="1">
    <source>
        <dbReference type="SAM" id="MobiDB-lite"/>
    </source>
</evidence>